<proteinExistence type="inferred from homology"/>
<evidence type="ECO:0000256" key="6">
    <source>
        <dbReference type="ARBA" id="ARBA00022776"/>
    </source>
</evidence>
<dbReference type="Pfam" id="PF18595">
    <property type="entry name" value="Nuf2_DHR10-like"/>
    <property type="match status" value="1"/>
</dbReference>
<dbReference type="GO" id="GO:0051315">
    <property type="term" value="P:attachment of mitotic spindle microtubules to kinetochore"/>
    <property type="evidence" value="ECO:0007669"/>
    <property type="project" value="TreeGrafter"/>
</dbReference>
<dbReference type="OrthoDB" id="8194677at2759"/>
<comment type="similarity">
    <text evidence="3">Belongs to the NUF2 family.</text>
</comment>
<evidence type="ECO:0000256" key="12">
    <source>
        <dbReference type="SAM" id="Coils"/>
    </source>
</evidence>
<dbReference type="Proteomes" id="UP000189513">
    <property type="component" value="Unassembled WGS sequence"/>
</dbReference>
<dbReference type="InterPro" id="IPR005549">
    <property type="entry name" value="Kinetochore_Nuf2_N"/>
</dbReference>
<dbReference type="PANTHER" id="PTHR21650:SF2">
    <property type="entry name" value="KINETOCHORE PROTEIN NUF2"/>
    <property type="match status" value="1"/>
</dbReference>
<dbReference type="GO" id="GO:0007052">
    <property type="term" value="P:mitotic spindle organization"/>
    <property type="evidence" value="ECO:0007669"/>
    <property type="project" value="TreeGrafter"/>
</dbReference>
<comment type="subcellular location">
    <subcellularLocation>
        <location evidence="2">Chromosome</location>
        <location evidence="2">Centromere</location>
        <location evidence="2">Kinetochore</location>
    </subcellularLocation>
    <subcellularLocation>
        <location evidence="1">Nucleus</location>
    </subcellularLocation>
</comment>
<dbReference type="GO" id="GO:0051301">
    <property type="term" value="P:cell division"/>
    <property type="evidence" value="ECO:0007669"/>
    <property type="project" value="UniProtKB-KW"/>
</dbReference>
<evidence type="ECO:0000256" key="7">
    <source>
        <dbReference type="ARBA" id="ARBA00022838"/>
    </source>
</evidence>
<reference evidence="16" key="1">
    <citation type="journal article" date="2014" name="Genome Announc.">
        <title>Genome sequence of the yeast Cyberlindnera fabianii (Hansenula fabianii).</title>
        <authorList>
            <person name="Freel K.C."/>
            <person name="Sarilar V."/>
            <person name="Neuveglise C."/>
            <person name="Devillers H."/>
            <person name="Friedrich A."/>
            <person name="Schacherer J."/>
        </authorList>
    </citation>
    <scope>NUCLEOTIDE SEQUENCE</scope>
    <source>
        <strain evidence="16">YJS4271</strain>
    </source>
</reference>
<evidence type="ECO:0000259" key="15">
    <source>
        <dbReference type="Pfam" id="PF18595"/>
    </source>
</evidence>
<sequence>MSRQSSVRRHDQVRSDRFPLLDVPELSLCLKSCNLQAPEEDLYRPTSMFAQSLFTQIIDTFLSIPPNLIRTRKERVLNQDLMNNENSDENAEEGTGSNPEEYEESLDIVVIHMILYKFFVDCGVYDFIITDLTKPEPPRLKRLLSAVVNFARFREEHLFDNEQIMQQNNLKFEKHTEVSEQNKTLKAKIDELKSQNENIKANLDQLHEHNTRVESELRSMKKVQESLTNEHLNYKTEKSRLIQALEDHNYLLLESKKDLEKMKNYIIESPEIISKIVTDMQQSLKDDQQALNDLELRSRKLAITIESFNIIQSDLKNCLRLVEELHAESNKENANNNKLTQYKDLFEDKTLKLNELERRIQLLTRQIKNIEDKTARTTEQKDQKRLEYEEKMKQLHEVYATMVAENNLNEGEMNKKKAYIQDVQKRIYDLEVSFKKEYDETTLEIQRLNSHVKLYLDQIEEKLQL</sequence>
<dbReference type="GO" id="GO:0005634">
    <property type="term" value="C:nucleus"/>
    <property type="evidence" value="ECO:0007669"/>
    <property type="project" value="UniProtKB-SubCell"/>
</dbReference>
<evidence type="ECO:0000256" key="9">
    <source>
        <dbReference type="ARBA" id="ARBA00023242"/>
    </source>
</evidence>
<evidence type="ECO:0000313" key="17">
    <source>
        <dbReference type="EMBL" id="ONH67751.1"/>
    </source>
</evidence>
<feature type="domain" description="Nuf2 DHR10-like" evidence="15">
    <location>
        <begin position="281"/>
        <end position="397"/>
    </location>
</feature>
<dbReference type="InterPro" id="IPR038275">
    <property type="entry name" value="Nuf2_N_sf"/>
</dbReference>
<evidence type="ECO:0000313" key="18">
    <source>
        <dbReference type="Proteomes" id="UP000189513"/>
    </source>
</evidence>
<keyword evidence="6" id="KW-0498">Mitosis</keyword>
<dbReference type="InterPro" id="IPR041112">
    <property type="entry name" value="Nuf2_DHR10-like"/>
</dbReference>
<dbReference type="AlphaFoldDB" id="A0A061AQP3"/>
<keyword evidence="18" id="KW-1185">Reference proteome</keyword>
<feature type="domain" description="Kinetochore protein Nuf2 N-terminal" evidence="14">
    <location>
        <begin position="16"/>
        <end position="168"/>
    </location>
</feature>
<organism evidence="16">
    <name type="scientific">Cyberlindnera fabianii</name>
    <name type="common">Yeast</name>
    <name type="synonym">Hansenula fabianii</name>
    <dbReference type="NCBI Taxonomy" id="36022"/>
    <lineage>
        <taxon>Eukaryota</taxon>
        <taxon>Fungi</taxon>
        <taxon>Dikarya</taxon>
        <taxon>Ascomycota</taxon>
        <taxon>Saccharomycotina</taxon>
        <taxon>Saccharomycetes</taxon>
        <taxon>Phaffomycetales</taxon>
        <taxon>Phaffomycetaceae</taxon>
        <taxon>Cyberlindnera</taxon>
    </lineage>
</organism>
<dbReference type="GO" id="GO:0031262">
    <property type="term" value="C:Ndc80 complex"/>
    <property type="evidence" value="ECO:0007669"/>
    <property type="project" value="InterPro"/>
</dbReference>
<reference evidence="18" key="2">
    <citation type="journal article" date="2017" name="Genome Announc.">
        <title>Genome sequences of Cyberlindnera fabianii 65, Pichia kudriavzevii 129, and Saccharomyces cerevisiae 131 isolated from fermented masau fruits in Zimbabwe.</title>
        <authorList>
            <person name="van Rijswijck I.M.H."/>
            <person name="Derks M.F.L."/>
            <person name="Abee T."/>
            <person name="de Ridder D."/>
            <person name="Smid E.J."/>
        </authorList>
    </citation>
    <scope>NUCLEOTIDE SEQUENCE [LARGE SCALE GENOMIC DNA]</scope>
    <source>
        <strain evidence="18">65</strain>
    </source>
</reference>
<accession>A0A061AQP3</accession>
<keyword evidence="11" id="KW-0137">Centromere</keyword>
<dbReference type="PANTHER" id="PTHR21650">
    <property type="entry name" value="MEMBRALIN/KINETOCHORE PROTEIN NUF2"/>
    <property type="match status" value="1"/>
</dbReference>
<keyword evidence="9" id="KW-0539">Nucleus</keyword>
<evidence type="ECO:0000256" key="8">
    <source>
        <dbReference type="ARBA" id="ARBA00023054"/>
    </source>
</evidence>
<evidence type="ECO:0000256" key="3">
    <source>
        <dbReference type="ARBA" id="ARBA00005498"/>
    </source>
</evidence>
<dbReference type="GO" id="GO:0051383">
    <property type="term" value="P:kinetochore organization"/>
    <property type="evidence" value="ECO:0007669"/>
    <property type="project" value="TreeGrafter"/>
</dbReference>
<keyword evidence="8 12" id="KW-0175">Coiled coil</keyword>
<keyword evidence="10" id="KW-0131">Cell cycle</keyword>
<evidence type="ECO:0000256" key="5">
    <source>
        <dbReference type="ARBA" id="ARBA00022618"/>
    </source>
</evidence>
<evidence type="ECO:0000256" key="4">
    <source>
        <dbReference type="ARBA" id="ARBA00022454"/>
    </source>
</evidence>
<dbReference type="EMBL" id="LK052889">
    <property type="protein sequence ID" value="CDR39888.1"/>
    <property type="molecule type" value="Genomic_DNA"/>
</dbReference>
<dbReference type="GO" id="GO:0045132">
    <property type="term" value="P:meiotic chromosome segregation"/>
    <property type="evidence" value="ECO:0007669"/>
    <property type="project" value="TreeGrafter"/>
</dbReference>
<evidence type="ECO:0000256" key="2">
    <source>
        <dbReference type="ARBA" id="ARBA00004629"/>
    </source>
</evidence>
<feature type="coiled-coil region" evidence="12">
    <location>
        <begin position="175"/>
        <end position="230"/>
    </location>
</feature>
<dbReference type="GO" id="GO:0044877">
    <property type="term" value="F:protein-containing complex binding"/>
    <property type="evidence" value="ECO:0007669"/>
    <property type="project" value="TreeGrafter"/>
</dbReference>
<evidence type="ECO:0000256" key="13">
    <source>
        <dbReference type="SAM" id="MobiDB-lite"/>
    </source>
</evidence>
<evidence type="ECO:0000256" key="11">
    <source>
        <dbReference type="ARBA" id="ARBA00023328"/>
    </source>
</evidence>
<dbReference type="EMBL" id="MPUK01000004">
    <property type="protein sequence ID" value="ONH67751.1"/>
    <property type="molecule type" value="Genomic_DNA"/>
</dbReference>
<evidence type="ECO:0000256" key="10">
    <source>
        <dbReference type="ARBA" id="ARBA00023306"/>
    </source>
</evidence>
<keyword evidence="5" id="KW-0132">Cell division</keyword>
<name>A0A061AQP3_CYBFA</name>
<gene>
    <name evidence="17" type="ORF">BON22_2271</name>
    <name evidence="16" type="ORF">CYFA0S_04e00232g</name>
</gene>
<dbReference type="Gene3D" id="1.10.418.60">
    <property type="entry name" value="Ncd80 complex, Nuf2 subunit"/>
    <property type="match status" value="1"/>
</dbReference>
<dbReference type="OMA" id="YLKMEAH"/>
<keyword evidence="7" id="KW-0995">Kinetochore</keyword>
<dbReference type="STRING" id="36022.A0A061AQP3"/>
<evidence type="ECO:0000259" key="14">
    <source>
        <dbReference type="Pfam" id="PF03800"/>
    </source>
</evidence>
<feature type="region of interest" description="Disordered" evidence="13">
    <location>
        <begin position="80"/>
        <end position="99"/>
    </location>
</feature>
<evidence type="ECO:0000256" key="1">
    <source>
        <dbReference type="ARBA" id="ARBA00004123"/>
    </source>
</evidence>
<dbReference type="Pfam" id="PF03800">
    <property type="entry name" value="Nuf2"/>
    <property type="match status" value="1"/>
</dbReference>
<reference evidence="17" key="3">
    <citation type="submission" date="2017-01" db="EMBL/GenBank/DDBJ databases">
        <authorList>
            <person name="Mah S.A."/>
            <person name="Swanson W.J."/>
            <person name="Moy G.W."/>
            <person name="Vacquier V.D."/>
        </authorList>
    </citation>
    <scope>NUCLEOTIDE SEQUENCE [LARGE SCALE GENOMIC DNA]</scope>
    <source>
        <strain evidence="17">65</strain>
    </source>
</reference>
<dbReference type="VEuPathDB" id="FungiDB:BON22_2271"/>
<keyword evidence="4" id="KW-0158">Chromosome</keyword>
<protein>
    <submittedName>
        <fullName evidence="16">CYFA0S04e00232g1_1</fullName>
    </submittedName>
    <submittedName>
        <fullName evidence="17">Putative kinetochore protein NUF2</fullName>
    </submittedName>
</protein>
<evidence type="ECO:0000313" key="16">
    <source>
        <dbReference type="EMBL" id="CDR39888.1"/>
    </source>
</evidence>
<feature type="coiled-coil region" evidence="12">
    <location>
        <begin position="339"/>
        <end position="387"/>
    </location>
</feature>